<sequence length="153" mass="16904">MIKKVKWLPLFVVLAACQPKPPEREALQVLSGGATHAFQVEIADDEPERETGLMNRDNLPAGQGMLFLFPDARERAFWMKNTHIPLDIIYISKSGEVISIQKNTMPMNETPLHSFGPAAAVLEINGGQADALGIKPGDRITHRFFEGKGPMPQ</sequence>
<dbReference type="PANTHER" id="PTHR37953:SF1">
    <property type="entry name" value="UPF0127 PROTEIN MJ1496"/>
    <property type="match status" value="1"/>
</dbReference>
<comment type="caution">
    <text evidence="1">The sequence shown here is derived from an EMBL/GenBank/DDBJ whole genome shotgun (WGS) entry which is preliminary data.</text>
</comment>
<accession>A0ABT5IIH2</accession>
<dbReference type="InterPro" id="IPR003795">
    <property type="entry name" value="DUF192"/>
</dbReference>
<evidence type="ECO:0000313" key="2">
    <source>
        <dbReference type="Proteomes" id="UP001216595"/>
    </source>
</evidence>
<dbReference type="PROSITE" id="PS51257">
    <property type="entry name" value="PROKAR_LIPOPROTEIN"/>
    <property type="match status" value="1"/>
</dbReference>
<keyword evidence="2" id="KW-1185">Reference proteome</keyword>
<dbReference type="PANTHER" id="PTHR37953">
    <property type="entry name" value="UPF0127 PROTEIN MJ1496"/>
    <property type="match status" value="1"/>
</dbReference>
<dbReference type="InterPro" id="IPR038695">
    <property type="entry name" value="Saro_0823-like_sf"/>
</dbReference>
<reference evidence="1 2" key="1">
    <citation type="submission" date="2023-01" db="EMBL/GenBank/DDBJ databases">
        <title>Novel species of the genus Asticcacaulis isolated from rivers.</title>
        <authorList>
            <person name="Lu H."/>
        </authorList>
    </citation>
    <scope>NUCLEOTIDE SEQUENCE [LARGE SCALE GENOMIC DNA]</scope>
    <source>
        <strain evidence="1 2">DXS10W</strain>
    </source>
</reference>
<name>A0ABT5IIH2_9CAUL</name>
<protein>
    <submittedName>
        <fullName evidence="1">DUF192 domain-containing protein</fullName>
    </submittedName>
</protein>
<dbReference type="EMBL" id="JAQQKW010000014">
    <property type="protein sequence ID" value="MDC7695993.1"/>
    <property type="molecule type" value="Genomic_DNA"/>
</dbReference>
<dbReference type="RefSeq" id="WP_272742636.1">
    <property type="nucleotide sequence ID" value="NZ_JAQQKW010000014.1"/>
</dbReference>
<dbReference type="Pfam" id="PF02643">
    <property type="entry name" value="DUF192"/>
    <property type="match status" value="1"/>
</dbReference>
<proteinExistence type="predicted"/>
<evidence type="ECO:0000313" key="1">
    <source>
        <dbReference type="EMBL" id="MDC7695993.1"/>
    </source>
</evidence>
<dbReference type="Gene3D" id="2.60.120.1140">
    <property type="entry name" value="Protein of unknown function DUF192"/>
    <property type="match status" value="1"/>
</dbReference>
<dbReference type="Proteomes" id="UP001216595">
    <property type="component" value="Unassembled WGS sequence"/>
</dbReference>
<gene>
    <name evidence="1" type="ORF">PQU94_17085</name>
</gene>
<organism evidence="1 2">
    <name type="scientific">Asticcacaulis currens</name>
    <dbReference type="NCBI Taxonomy" id="2984210"/>
    <lineage>
        <taxon>Bacteria</taxon>
        <taxon>Pseudomonadati</taxon>
        <taxon>Pseudomonadota</taxon>
        <taxon>Alphaproteobacteria</taxon>
        <taxon>Caulobacterales</taxon>
        <taxon>Caulobacteraceae</taxon>
        <taxon>Asticcacaulis</taxon>
    </lineage>
</organism>